<sequence length="82" mass="9297">MGRKKGIAVLLAEPYKARNGTFHMKAWCPNCVRYHDHGGMDQGHVVAHCLEGAYKATGYYLKIDMDKPENVELLKQYKASKN</sequence>
<evidence type="ECO:0000313" key="1">
    <source>
        <dbReference type="EMBL" id="MFC4409435.1"/>
    </source>
</evidence>
<dbReference type="EMBL" id="JBHSEC010000002">
    <property type="protein sequence ID" value="MFC4409435.1"/>
    <property type="molecule type" value="Genomic_DNA"/>
</dbReference>
<gene>
    <name evidence="1" type="ORF">ACFOZY_03175</name>
</gene>
<name>A0ABV8X387_9LACT</name>
<protein>
    <submittedName>
        <fullName evidence="1">Uncharacterized protein</fullName>
    </submittedName>
</protein>
<keyword evidence="2" id="KW-1185">Reference proteome</keyword>
<dbReference type="Proteomes" id="UP001595817">
    <property type="component" value="Unassembled WGS sequence"/>
</dbReference>
<dbReference type="RefSeq" id="WP_378152166.1">
    <property type="nucleotide sequence ID" value="NZ_JBHSEC010000002.1"/>
</dbReference>
<accession>A0ABV8X387</accession>
<evidence type="ECO:0000313" key="2">
    <source>
        <dbReference type="Proteomes" id="UP001595817"/>
    </source>
</evidence>
<reference evidence="2" key="1">
    <citation type="journal article" date="2019" name="Int. J. Syst. Evol. Microbiol.">
        <title>The Global Catalogue of Microorganisms (GCM) 10K type strain sequencing project: providing services to taxonomists for standard genome sequencing and annotation.</title>
        <authorList>
            <consortium name="The Broad Institute Genomics Platform"/>
            <consortium name="The Broad Institute Genome Sequencing Center for Infectious Disease"/>
            <person name="Wu L."/>
            <person name="Ma J."/>
        </authorList>
    </citation>
    <scope>NUCLEOTIDE SEQUENCE [LARGE SCALE GENOMIC DNA]</scope>
    <source>
        <strain evidence="2">CCUG 59778</strain>
    </source>
</reference>
<comment type="caution">
    <text evidence="1">The sequence shown here is derived from an EMBL/GenBank/DDBJ whole genome shotgun (WGS) entry which is preliminary data.</text>
</comment>
<organism evidence="1 2">
    <name type="scientific">Chungangia koreensis</name>
    <dbReference type="NCBI Taxonomy" id="752657"/>
    <lineage>
        <taxon>Bacteria</taxon>
        <taxon>Bacillati</taxon>
        <taxon>Bacillota</taxon>
        <taxon>Bacilli</taxon>
        <taxon>Lactobacillales</taxon>
        <taxon>Chungangia</taxon>
    </lineage>
</organism>
<proteinExistence type="predicted"/>